<proteinExistence type="predicted"/>
<organism evidence="3 4">
    <name type="scientific">Pendulispora rubella</name>
    <dbReference type="NCBI Taxonomy" id="2741070"/>
    <lineage>
        <taxon>Bacteria</taxon>
        <taxon>Pseudomonadati</taxon>
        <taxon>Myxococcota</taxon>
        <taxon>Myxococcia</taxon>
        <taxon>Myxococcales</taxon>
        <taxon>Sorangiineae</taxon>
        <taxon>Pendulisporaceae</taxon>
        <taxon>Pendulispora</taxon>
    </lineage>
</organism>
<dbReference type="InterPro" id="IPR013766">
    <property type="entry name" value="Thioredoxin_domain"/>
</dbReference>
<evidence type="ECO:0000313" key="3">
    <source>
        <dbReference type="EMBL" id="WXB02806.1"/>
    </source>
</evidence>
<gene>
    <name evidence="3" type="ORF">LVJ94_38575</name>
</gene>
<keyword evidence="1" id="KW-0732">Signal</keyword>
<evidence type="ECO:0000259" key="2">
    <source>
        <dbReference type="PROSITE" id="PS51352"/>
    </source>
</evidence>
<dbReference type="PANTHER" id="PTHR43640:SF1">
    <property type="entry name" value="THIOREDOXIN-DEPENDENT PEROXIREDOXIN"/>
    <property type="match status" value="1"/>
</dbReference>
<dbReference type="RefSeq" id="WP_394832432.1">
    <property type="nucleotide sequence ID" value="NZ_CP089929.1"/>
</dbReference>
<dbReference type="Proteomes" id="UP001374803">
    <property type="component" value="Chromosome"/>
</dbReference>
<dbReference type="InterPro" id="IPR047262">
    <property type="entry name" value="PRX-like1"/>
</dbReference>
<name>A0ABZ2KZ12_9BACT</name>
<dbReference type="PROSITE" id="PS51352">
    <property type="entry name" value="THIOREDOXIN_2"/>
    <property type="match status" value="1"/>
</dbReference>
<protein>
    <submittedName>
        <fullName evidence="3">Thioredoxin family protein</fullName>
    </submittedName>
</protein>
<dbReference type="EMBL" id="CP089983">
    <property type="protein sequence ID" value="WXB02806.1"/>
    <property type="molecule type" value="Genomic_DNA"/>
</dbReference>
<accession>A0ABZ2KZ12</accession>
<evidence type="ECO:0000313" key="4">
    <source>
        <dbReference type="Proteomes" id="UP001374803"/>
    </source>
</evidence>
<feature type="chain" id="PRO_5045820790" evidence="1">
    <location>
        <begin position="27"/>
        <end position="223"/>
    </location>
</feature>
<feature type="signal peptide" evidence="1">
    <location>
        <begin position="1"/>
        <end position="26"/>
    </location>
</feature>
<dbReference type="InterPro" id="IPR036249">
    <property type="entry name" value="Thioredoxin-like_sf"/>
</dbReference>
<reference evidence="3" key="1">
    <citation type="submission" date="2021-12" db="EMBL/GenBank/DDBJ databases">
        <title>Discovery of the Pendulisporaceae a myxobacterial family with distinct sporulation behavior and unique specialized metabolism.</title>
        <authorList>
            <person name="Garcia R."/>
            <person name="Popoff A."/>
            <person name="Bader C.D."/>
            <person name="Loehr J."/>
            <person name="Walesch S."/>
            <person name="Walt C."/>
            <person name="Boldt J."/>
            <person name="Bunk B."/>
            <person name="Haeckl F.J.F.P.J."/>
            <person name="Gunesch A.P."/>
            <person name="Birkelbach J."/>
            <person name="Nuebel U."/>
            <person name="Pietschmann T."/>
            <person name="Bach T."/>
            <person name="Mueller R."/>
        </authorList>
    </citation>
    <scope>NUCLEOTIDE SEQUENCE</scope>
    <source>
        <strain evidence="3">MSr11367</strain>
    </source>
</reference>
<dbReference type="Gene3D" id="3.40.30.10">
    <property type="entry name" value="Glutaredoxin"/>
    <property type="match status" value="1"/>
</dbReference>
<feature type="domain" description="Thioredoxin" evidence="2">
    <location>
        <begin position="46"/>
        <end position="201"/>
    </location>
</feature>
<keyword evidence="4" id="KW-1185">Reference proteome</keyword>
<dbReference type="CDD" id="cd02969">
    <property type="entry name" value="PRX_like1"/>
    <property type="match status" value="1"/>
</dbReference>
<evidence type="ECO:0000256" key="1">
    <source>
        <dbReference type="SAM" id="SignalP"/>
    </source>
</evidence>
<dbReference type="PANTHER" id="PTHR43640">
    <property type="entry name" value="OS07G0260300 PROTEIN"/>
    <property type="match status" value="1"/>
</dbReference>
<dbReference type="SUPFAM" id="SSF52833">
    <property type="entry name" value="Thioredoxin-like"/>
    <property type="match status" value="1"/>
</dbReference>
<dbReference type="InterPro" id="IPR013740">
    <property type="entry name" value="Redoxin"/>
</dbReference>
<sequence length="223" mass="23301">MGKKSISIRIVGMAFGCILLAGCDRAARPEGVATTTTTAASGQGTAEVGNPAPDFSLRDLDGKTISLRDYRGKMVVLEWFNPDCPFVRASHTKASLKTFPSTQLAKGVVWLAINSSAPGNAGHGAAKNAEGKKRYGMTYPVLLDESGETGKRYGATNTPHMFVIDPRGVLVYQGAIDNSPDGEGESPEGGKLVNYVGAALDAVAAGRPVTVKSTKAYGCGVKY</sequence>
<dbReference type="PROSITE" id="PS51257">
    <property type="entry name" value="PROKAR_LIPOPROTEIN"/>
    <property type="match status" value="1"/>
</dbReference>
<dbReference type="Pfam" id="PF08534">
    <property type="entry name" value="Redoxin"/>
    <property type="match status" value="1"/>
</dbReference>